<dbReference type="GO" id="GO:0015179">
    <property type="term" value="F:L-amino acid transmembrane transporter activity"/>
    <property type="evidence" value="ECO:0007669"/>
    <property type="project" value="TreeGrafter"/>
</dbReference>
<dbReference type="PANTHER" id="PTHR22950">
    <property type="entry name" value="AMINO ACID TRANSPORTER"/>
    <property type="match status" value="1"/>
</dbReference>
<proteinExistence type="predicted"/>
<keyword evidence="3 5" id="KW-1133">Transmembrane helix</keyword>
<dbReference type="VEuPathDB" id="FungiDB:H257_11997"/>
<feature type="transmembrane region" description="Helical" evidence="5">
    <location>
        <begin position="566"/>
        <end position="586"/>
    </location>
</feature>
<comment type="subcellular location">
    <subcellularLocation>
        <location evidence="1">Membrane</location>
        <topology evidence="1">Multi-pass membrane protein</topology>
    </subcellularLocation>
</comment>
<dbReference type="Pfam" id="PF01490">
    <property type="entry name" value="Aa_trans"/>
    <property type="match status" value="2"/>
</dbReference>
<feature type="transmembrane region" description="Helical" evidence="5">
    <location>
        <begin position="539"/>
        <end position="560"/>
    </location>
</feature>
<evidence type="ECO:0000256" key="3">
    <source>
        <dbReference type="ARBA" id="ARBA00022989"/>
    </source>
</evidence>
<dbReference type="PANTHER" id="PTHR22950:SF349">
    <property type="entry name" value="AMINO ACID TRANSPORTER TRANSMEMBRANE DOMAIN-CONTAINING PROTEIN"/>
    <property type="match status" value="1"/>
</dbReference>
<feature type="transmembrane region" description="Helical" evidence="5">
    <location>
        <begin position="598"/>
        <end position="616"/>
    </location>
</feature>
<accession>W4G0H5</accession>
<sequence>MFSCHLPSKQDLLVIVHLVCCVCGIGSLSMPYIFAQAGPTYSTVAFVLNCFFNTYATVALSHCFLKLRHVPHIHTYTDLAVHLWGRKGSFIVQATQLTSCFLLPVAFLVLGGATLLPAIFDGAVDMSTTLWIVVMAVILLPIIYIRVLHEAYIVLISGAAATFIADVLATVDAYVAHGDELYEPTDNVGFTNVLDTFGSFALAYGAALIVPQLQHHHPQPEKMPTALVYGMLLISGFYVTLGALGYAHFGCASPNNLLLAMSHTTSRRRVAYASMFLHISMAFAVLLNPFFVTVEKTLFPQTALQDESDAEDGDDVEAGAYIVLISGAAATFIADVLATVDAYVAHGDELYEPTDNVGFTNVLDTFGSFALAYGAALIVPQLQHHHPQPEKMPTALVYGMLLISGFYVTLGALGYAHFGCASPNNLLLAMSHTTSRRRVAYASMFLHISMAFAVLLNPFFVTVEKTLFPQTALQDESDAEDGDDVEAGGDTDVVAPFHVATTPKKMVQTPPPVKQVDGDNTEASISSTASMSSENTRRIVFRTIIVAIQCFLATLLQSSFYDMADLIGASLANICSVIMPLLLYYKLFANEMSKTHKLLCWTVILVSILLGSYSTIHAIRRIVKNASEYTVFASAPSAKRTSYPLCPAGYADRKAQWLDSFTLYY</sequence>
<feature type="transmembrane region" description="Helical" evidence="5">
    <location>
        <begin position="365"/>
        <end position="383"/>
    </location>
</feature>
<feature type="transmembrane region" description="Helical" evidence="5">
    <location>
        <begin position="395"/>
        <end position="418"/>
    </location>
</feature>
<dbReference type="STRING" id="112090.W4G0H5"/>
<dbReference type="GO" id="GO:0005774">
    <property type="term" value="C:vacuolar membrane"/>
    <property type="evidence" value="ECO:0007669"/>
    <property type="project" value="TreeGrafter"/>
</dbReference>
<evidence type="ECO:0000256" key="5">
    <source>
        <dbReference type="SAM" id="Phobius"/>
    </source>
</evidence>
<dbReference type="GeneID" id="20813993"/>
<evidence type="ECO:0000313" key="7">
    <source>
        <dbReference type="EMBL" id="ETV73185.1"/>
    </source>
</evidence>
<dbReference type="OrthoDB" id="40134at2759"/>
<name>W4G0H5_APHAT</name>
<evidence type="ECO:0000256" key="1">
    <source>
        <dbReference type="ARBA" id="ARBA00004141"/>
    </source>
</evidence>
<feature type="domain" description="Amino acid transporter transmembrane" evidence="6">
    <location>
        <begin position="15"/>
        <end position="311"/>
    </location>
</feature>
<dbReference type="RefSeq" id="XP_009837390.1">
    <property type="nucleotide sequence ID" value="XM_009839088.1"/>
</dbReference>
<feature type="transmembrane region" description="Helical" evidence="5">
    <location>
        <begin position="126"/>
        <end position="145"/>
    </location>
</feature>
<keyword evidence="2 5" id="KW-0812">Transmembrane</keyword>
<dbReference type="InterPro" id="IPR013057">
    <property type="entry name" value="AA_transpt_TM"/>
</dbReference>
<feature type="transmembrane region" description="Helical" evidence="5">
    <location>
        <begin position="152"/>
        <end position="176"/>
    </location>
</feature>
<feature type="domain" description="Amino acid transporter transmembrane" evidence="6">
    <location>
        <begin position="354"/>
        <end position="619"/>
    </location>
</feature>
<reference evidence="7" key="1">
    <citation type="submission" date="2013-12" db="EMBL/GenBank/DDBJ databases">
        <title>The Genome Sequence of Aphanomyces astaci APO3.</title>
        <authorList>
            <consortium name="The Broad Institute Genomics Platform"/>
            <person name="Russ C."/>
            <person name="Tyler B."/>
            <person name="van West P."/>
            <person name="Dieguez-Uribeondo J."/>
            <person name="Young S.K."/>
            <person name="Zeng Q."/>
            <person name="Gargeya S."/>
            <person name="Fitzgerald M."/>
            <person name="Abouelleil A."/>
            <person name="Alvarado L."/>
            <person name="Chapman S.B."/>
            <person name="Gainer-Dewar J."/>
            <person name="Goldberg J."/>
            <person name="Griggs A."/>
            <person name="Gujja S."/>
            <person name="Hansen M."/>
            <person name="Howarth C."/>
            <person name="Imamovic A."/>
            <person name="Ireland A."/>
            <person name="Larimer J."/>
            <person name="McCowan C."/>
            <person name="Murphy C."/>
            <person name="Pearson M."/>
            <person name="Poon T.W."/>
            <person name="Priest M."/>
            <person name="Roberts A."/>
            <person name="Saif S."/>
            <person name="Shea T."/>
            <person name="Sykes S."/>
            <person name="Wortman J."/>
            <person name="Nusbaum C."/>
            <person name="Birren B."/>
        </authorList>
    </citation>
    <scope>NUCLEOTIDE SEQUENCE [LARGE SCALE GENOMIC DNA]</scope>
    <source>
        <strain evidence="7">APO3</strain>
    </source>
</reference>
<dbReference type="EMBL" id="KI913150">
    <property type="protein sequence ID" value="ETV73185.1"/>
    <property type="molecule type" value="Genomic_DNA"/>
</dbReference>
<evidence type="ECO:0000256" key="4">
    <source>
        <dbReference type="ARBA" id="ARBA00023136"/>
    </source>
</evidence>
<feature type="transmembrane region" description="Helical" evidence="5">
    <location>
        <begin position="321"/>
        <end position="345"/>
    </location>
</feature>
<organism evidence="7">
    <name type="scientific">Aphanomyces astaci</name>
    <name type="common">Crayfish plague agent</name>
    <dbReference type="NCBI Taxonomy" id="112090"/>
    <lineage>
        <taxon>Eukaryota</taxon>
        <taxon>Sar</taxon>
        <taxon>Stramenopiles</taxon>
        <taxon>Oomycota</taxon>
        <taxon>Saprolegniomycetes</taxon>
        <taxon>Saprolegniales</taxon>
        <taxon>Verrucalvaceae</taxon>
        <taxon>Aphanomyces</taxon>
    </lineage>
</organism>
<feature type="transmembrane region" description="Helical" evidence="5">
    <location>
        <begin position="12"/>
        <end position="34"/>
    </location>
</feature>
<feature type="transmembrane region" description="Helical" evidence="5">
    <location>
        <begin position="226"/>
        <end position="249"/>
    </location>
</feature>
<feature type="transmembrane region" description="Helical" evidence="5">
    <location>
        <begin position="46"/>
        <end position="65"/>
    </location>
</feature>
<feature type="transmembrane region" description="Helical" evidence="5">
    <location>
        <begin position="269"/>
        <end position="291"/>
    </location>
</feature>
<evidence type="ECO:0000259" key="6">
    <source>
        <dbReference type="Pfam" id="PF01490"/>
    </source>
</evidence>
<feature type="transmembrane region" description="Helical" evidence="5">
    <location>
        <begin position="100"/>
        <end position="120"/>
    </location>
</feature>
<feature type="transmembrane region" description="Helical" evidence="5">
    <location>
        <begin position="438"/>
        <end position="460"/>
    </location>
</feature>
<keyword evidence="4 5" id="KW-0472">Membrane</keyword>
<gene>
    <name evidence="7" type="ORF">H257_11997</name>
</gene>
<dbReference type="AlphaFoldDB" id="W4G0H5"/>
<evidence type="ECO:0000256" key="2">
    <source>
        <dbReference type="ARBA" id="ARBA00022692"/>
    </source>
</evidence>
<protein>
    <recommendedName>
        <fullName evidence="6">Amino acid transporter transmembrane domain-containing protein</fullName>
    </recommendedName>
</protein>